<name>E0TW88_BACSH</name>
<gene>
    <name evidence="2" type="ordered locus">BSUW23_18980</name>
</gene>
<dbReference type="KEGG" id="bss:BSUW23_18980"/>
<dbReference type="Proteomes" id="UP000002233">
    <property type="component" value="Chromosome"/>
</dbReference>
<reference key="1">
    <citation type="submission" date="2010-08" db="EMBL/GenBank/DDBJ databases">
        <authorList>
            <person name="Zeigler D.R."/>
        </authorList>
    </citation>
    <scope>NUCLEOTIDE SEQUENCE</scope>
    <source>
        <strain>W23</strain>
    </source>
</reference>
<sequence>MKMKSIFTYSLGAMVLLSGFIATNALAKGDTKDSNYYLEMPKGYHVNAYTSARTKYNDSSVYQKNSWIGKDRTLRLWIVDKDKKDTISGGHYVDITSGQHKNIPSVAYEKRGKTSVRIAGEVRGTPNAVVISAKRSMESR</sequence>
<evidence type="ECO:0000313" key="3">
    <source>
        <dbReference type="Proteomes" id="UP000002233"/>
    </source>
</evidence>
<evidence type="ECO:0008006" key="4">
    <source>
        <dbReference type="Google" id="ProtNLM"/>
    </source>
</evidence>
<reference evidence="2 3" key="2">
    <citation type="journal article" date="2011" name="Microbiology">
        <title>The genome sequence of Bacillus subtilis subsp. spizizenii W23: insights into speciation within the B. subtilis complex and into the history of B. subtilis genetics.</title>
        <authorList>
            <person name="Zeigler D.R."/>
        </authorList>
    </citation>
    <scope>NUCLEOTIDE SEQUENCE [LARGE SCALE GENOMIC DNA]</scope>
    <source>
        <strain evidence="3">ATCC 23059 / NRRL B-14472 / W23</strain>
    </source>
</reference>
<keyword evidence="1" id="KW-0732">Signal</keyword>
<dbReference type="HOGENOM" id="CLU_1665917_0_0_9"/>
<protein>
    <recommendedName>
        <fullName evidence="4">DUF2712 domain-containing protein</fullName>
    </recommendedName>
</protein>
<feature type="signal peptide" evidence="1">
    <location>
        <begin position="1"/>
        <end position="27"/>
    </location>
</feature>
<feature type="chain" id="PRO_5003141001" description="DUF2712 domain-containing protein" evidence="1">
    <location>
        <begin position="28"/>
        <end position="140"/>
    </location>
</feature>
<evidence type="ECO:0000256" key="1">
    <source>
        <dbReference type="SAM" id="SignalP"/>
    </source>
</evidence>
<dbReference type="EMBL" id="CP002183">
    <property type="protein sequence ID" value="ADM39830.1"/>
    <property type="molecule type" value="Genomic_DNA"/>
</dbReference>
<organism evidence="2 3">
    <name type="scientific">Bacillus spizizenii (strain ATCC 23059 / NRRL B-14472 / W23)</name>
    <name type="common">Bacillus subtilis subsp. spizizenii</name>
    <dbReference type="NCBI Taxonomy" id="655816"/>
    <lineage>
        <taxon>Bacteria</taxon>
        <taxon>Bacillati</taxon>
        <taxon>Bacillota</taxon>
        <taxon>Bacilli</taxon>
        <taxon>Bacillales</taxon>
        <taxon>Bacillaceae</taxon>
        <taxon>Bacillus</taxon>
    </lineage>
</organism>
<accession>E0TW88</accession>
<evidence type="ECO:0000313" key="2">
    <source>
        <dbReference type="EMBL" id="ADM39830.1"/>
    </source>
</evidence>
<proteinExistence type="predicted"/>
<dbReference type="AlphaFoldDB" id="E0TW88"/>